<evidence type="ECO:0000313" key="10">
    <source>
        <dbReference type="EMBL" id="CAA0823469.1"/>
    </source>
</evidence>
<evidence type="ECO:0000256" key="7">
    <source>
        <dbReference type="ARBA" id="ARBA00023136"/>
    </source>
</evidence>
<evidence type="ECO:0000256" key="6">
    <source>
        <dbReference type="ARBA" id="ARBA00023004"/>
    </source>
</evidence>
<proteinExistence type="predicted"/>
<dbReference type="EMBL" id="CACSLK010024540">
    <property type="protein sequence ID" value="CAA0823469.1"/>
    <property type="molecule type" value="Genomic_DNA"/>
</dbReference>
<evidence type="ECO:0000256" key="4">
    <source>
        <dbReference type="ARBA" id="ARBA00022723"/>
    </source>
</evidence>
<dbReference type="PANTHER" id="PTHR10266:SF3">
    <property type="entry name" value="CYTOCHROME C1, HEME PROTEIN, MITOCHONDRIAL"/>
    <property type="match status" value="1"/>
</dbReference>
<comment type="caution">
    <text evidence="10">The sequence shown here is derived from an EMBL/GenBank/DDBJ whole genome shotgun (WGS) entry which is preliminary data.</text>
</comment>
<comment type="cofactor">
    <cofactor evidence="8">
        <name>heme c</name>
        <dbReference type="ChEBI" id="CHEBI:61717"/>
    </cofactor>
    <text evidence="8">Binds 1 heme c group covalently per subunit.</text>
</comment>
<feature type="binding site" description="covalent" evidence="8">
    <location>
        <position position="215"/>
    </location>
    <ligand>
        <name>heme c</name>
        <dbReference type="ChEBI" id="CHEBI:61717"/>
    </ligand>
</feature>
<keyword evidence="4 8" id="KW-0479">Metal-binding</keyword>
<dbReference type="GO" id="GO:0020037">
    <property type="term" value="F:heme binding"/>
    <property type="evidence" value="ECO:0007669"/>
    <property type="project" value="InterPro"/>
</dbReference>
<evidence type="ECO:0000313" key="11">
    <source>
        <dbReference type="Proteomes" id="UP001153555"/>
    </source>
</evidence>
<dbReference type="AlphaFoldDB" id="A0A9N7N763"/>
<evidence type="ECO:0000256" key="5">
    <source>
        <dbReference type="ARBA" id="ARBA00022989"/>
    </source>
</evidence>
<protein>
    <submittedName>
        <fullName evidence="10">Cytochrome c1 2- heme protein- mitochondrial</fullName>
    </submittedName>
</protein>
<organism evidence="10 11">
    <name type="scientific">Striga hermonthica</name>
    <name type="common">Purple witchweed</name>
    <name type="synonym">Buchnera hermonthica</name>
    <dbReference type="NCBI Taxonomy" id="68872"/>
    <lineage>
        <taxon>Eukaryota</taxon>
        <taxon>Viridiplantae</taxon>
        <taxon>Streptophyta</taxon>
        <taxon>Embryophyta</taxon>
        <taxon>Tracheophyta</taxon>
        <taxon>Spermatophyta</taxon>
        <taxon>Magnoliopsida</taxon>
        <taxon>eudicotyledons</taxon>
        <taxon>Gunneridae</taxon>
        <taxon>Pentapetalae</taxon>
        <taxon>asterids</taxon>
        <taxon>lamiids</taxon>
        <taxon>Lamiales</taxon>
        <taxon>Orobanchaceae</taxon>
        <taxon>Buchnereae</taxon>
        <taxon>Striga</taxon>
    </lineage>
</organism>
<evidence type="ECO:0000256" key="9">
    <source>
        <dbReference type="SAM" id="MobiDB-lite"/>
    </source>
</evidence>
<dbReference type="OrthoDB" id="5925at2759"/>
<evidence type="ECO:0000256" key="3">
    <source>
        <dbReference type="ARBA" id="ARBA00022692"/>
    </source>
</evidence>
<dbReference type="Gene3D" id="1.10.760.10">
    <property type="entry name" value="Cytochrome c-like domain"/>
    <property type="match status" value="1"/>
</dbReference>
<keyword evidence="11" id="KW-1185">Reference proteome</keyword>
<feature type="region of interest" description="Disordered" evidence="9">
    <location>
        <begin position="275"/>
        <end position="315"/>
    </location>
</feature>
<sequence>MRIQLAASAGYCWGCAIVTSPSANIDLRRVLGRDLGCPWAKLGRPDQMTRPLALTSERILTKRSSQLHPAMVDGTSRQLEEATPARPVAHLQPRCRPEIRTRRGRRPSPVKRRAPINLAKTEVASCDEAEHGLGVPDYPWPHKGILSSYDHASQAARFANGGAYPPDLSLITKARHDGQNYVFALLTGYRDPPAGIFIREGLQYNPYFPSGAIAMPKMLNDGAVEYEDDGKRCGVIFVLGSRAGNGIEKADGVQVDICPVTGTTSGWHKHIRQASSLPGTHHPRARECSQPPNRALAEDLKSCPRESGTSRPSTY</sequence>
<dbReference type="GO" id="GO:0009055">
    <property type="term" value="F:electron transfer activity"/>
    <property type="evidence" value="ECO:0007669"/>
    <property type="project" value="InterPro"/>
</dbReference>
<reference evidence="10" key="1">
    <citation type="submission" date="2019-12" db="EMBL/GenBank/DDBJ databases">
        <authorList>
            <person name="Scholes J."/>
        </authorList>
    </citation>
    <scope>NUCLEOTIDE SEQUENCE</scope>
</reference>
<dbReference type="InterPro" id="IPR002326">
    <property type="entry name" value="Cyt_c1"/>
</dbReference>
<dbReference type="GO" id="GO:0005739">
    <property type="term" value="C:mitochondrion"/>
    <property type="evidence" value="ECO:0007669"/>
    <property type="project" value="GOC"/>
</dbReference>
<keyword evidence="5" id="KW-1133">Transmembrane helix</keyword>
<evidence type="ECO:0000256" key="1">
    <source>
        <dbReference type="ARBA" id="ARBA00004370"/>
    </source>
</evidence>
<comment type="subcellular location">
    <subcellularLocation>
        <location evidence="1">Membrane</location>
    </subcellularLocation>
</comment>
<evidence type="ECO:0000256" key="8">
    <source>
        <dbReference type="PIRSR" id="PIRSR602326-1"/>
    </source>
</evidence>
<dbReference type="GO" id="GO:0006122">
    <property type="term" value="P:mitochondrial electron transport, ubiquinol to cytochrome c"/>
    <property type="evidence" value="ECO:0007669"/>
    <property type="project" value="TreeGrafter"/>
</dbReference>
<dbReference type="Proteomes" id="UP001153555">
    <property type="component" value="Unassembled WGS sequence"/>
</dbReference>
<keyword evidence="2 8" id="KW-0349">Heme</keyword>
<dbReference type="InterPro" id="IPR036909">
    <property type="entry name" value="Cyt_c-like_dom_sf"/>
</dbReference>
<name>A0A9N7N763_STRHE</name>
<dbReference type="GO" id="GO:0016020">
    <property type="term" value="C:membrane"/>
    <property type="evidence" value="ECO:0007669"/>
    <property type="project" value="UniProtKB-SubCell"/>
</dbReference>
<dbReference type="SUPFAM" id="SSF46626">
    <property type="entry name" value="Cytochrome c"/>
    <property type="match status" value="1"/>
</dbReference>
<evidence type="ECO:0000256" key="2">
    <source>
        <dbReference type="ARBA" id="ARBA00022617"/>
    </source>
</evidence>
<dbReference type="Pfam" id="PF02167">
    <property type="entry name" value="Cytochrom_C1"/>
    <property type="match status" value="1"/>
</dbReference>
<keyword evidence="3" id="KW-0812">Transmembrane</keyword>
<dbReference type="PANTHER" id="PTHR10266">
    <property type="entry name" value="CYTOCHROME C1"/>
    <property type="match status" value="1"/>
</dbReference>
<accession>A0A9N7N763</accession>
<keyword evidence="7" id="KW-0472">Membrane</keyword>
<keyword evidence="6 8" id="KW-0408">Iron</keyword>
<dbReference type="GO" id="GO:0046872">
    <property type="term" value="F:metal ion binding"/>
    <property type="evidence" value="ECO:0007669"/>
    <property type="project" value="UniProtKB-KW"/>
</dbReference>
<gene>
    <name evidence="10" type="ORF">SHERM_20624</name>
</gene>